<comment type="caution">
    <text evidence="8">The sequence shown here is derived from an EMBL/GenBank/DDBJ whole genome shotgun (WGS) entry which is preliminary data.</text>
</comment>
<evidence type="ECO:0000313" key="8">
    <source>
        <dbReference type="EMBL" id="KAB5588089.1"/>
    </source>
</evidence>
<evidence type="ECO:0000256" key="5">
    <source>
        <dbReference type="ARBA" id="ARBA00022989"/>
    </source>
</evidence>
<feature type="transmembrane region" description="Helical" evidence="7">
    <location>
        <begin position="158"/>
        <end position="181"/>
    </location>
</feature>
<reference evidence="8 9" key="1">
    <citation type="journal article" date="2019" name="Fungal Biol. Biotechnol.">
        <title>Draft genome sequence of fastidious pathogen Ceratobasidium theobromae, which causes vascular-streak dieback in Theobroma cacao.</title>
        <authorList>
            <person name="Ali S.S."/>
            <person name="Asman A."/>
            <person name="Shao J."/>
            <person name="Firmansyah A.P."/>
            <person name="Susilo A.W."/>
            <person name="Rosmana A."/>
            <person name="McMahon P."/>
            <person name="Junaid M."/>
            <person name="Guest D."/>
            <person name="Kheng T.Y."/>
            <person name="Meinhardt L.W."/>
            <person name="Bailey B.A."/>
        </authorList>
    </citation>
    <scope>NUCLEOTIDE SEQUENCE [LARGE SCALE GENOMIC DNA]</scope>
    <source>
        <strain evidence="8 9">CT2</strain>
    </source>
</reference>
<dbReference type="Gene3D" id="1.20.1250.20">
    <property type="entry name" value="MFS general substrate transporter like domains"/>
    <property type="match status" value="1"/>
</dbReference>
<sequence length="298" mass="32618">MNTQAAAFVVDASLGRTENSFPSTKLSHDDSNRLVAPPDVVVRARSTADEIEMNVLGSSRTHWQAPTSDEASILEPEVNSRKEWASIAACSMCLFMMTQINRLYGVGSGLQDAQSNGFVGSLRHNASAKMGLIHSVYGAGAFIASIIATQFAQRSNWSYHYLIPLALASLNTILIFTVFGFHTQEELLGPAQSTDPTESGDRDRKYQQIFGSWGIQAMAAFCLMYVGAEATMRGWVVMVITTHMSARLRNLNKHLSSLWKNVAEVSAFTCELSTVVSSQVILIPFNDDTFKPPDVLQA</sequence>
<evidence type="ECO:0000256" key="1">
    <source>
        <dbReference type="ARBA" id="ARBA00004127"/>
    </source>
</evidence>
<dbReference type="AlphaFoldDB" id="A0A5N5Q8Z4"/>
<feature type="transmembrane region" description="Helical" evidence="7">
    <location>
        <begin position="132"/>
        <end position="152"/>
    </location>
</feature>
<dbReference type="EMBL" id="SSOP01000579">
    <property type="protein sequence ID" value="KAB5588089.1"/>
    <property type="molecule type" value="Genomic_DNA"/>
</dbReference>
<dbReference type="InterPro" id="IPR036259">
    <property type="entry name" value="MFS_trans_sf"/>
</dbReference>
<protein>
    <submittedName>
        <fullName evidence="8">MFS general substrate transporter</fullName>
    </submittedName>
</protein>
<keyword evidence="9" id="KW-1185">Reference proteome</keyword>
<comment type="similarity">
    <text evidence="2">Belongs to the major facilitator superfamily.</text>
</comment>
<dbReference type="PANTHER" id="PTHR23514">
    <property type="entry name" value="BYPASS OF STOP CODON PROTEIN 6"/>
    <property type="match status" value="1"/>
</dbReference>
<evidence type="ECO:0000256" key="4">
    <source>
        <dbReference type="ARBA" id="ARBA00022692"/>
    </source>
</evidence>
<name>A0A5N5Q8Z4_9AGAM</name>
<feature type="transmembrane region" description="Helical" evidence="7">
    <location>
        <begin position="209"/>
        <end position="228"/>
    </location>
</feature>
<evidence type="ECO:0000256" key="7">
    <source>
        <dbReference type="SAM" id="Phobius"/>
    </source>
</evidence>
<evidence type="ECO:0000256" key="3">
    <source>
        <dbReference type="ARBA" id="ARBA00022448"/>
    </source>
</evidence>
<comment type="subcellular location">
    <subcellularLocation>
        <location evidence="1">Endomembrane system</location>
        <topology evidence="1">Multi-pass membrane protein</topology>
    </subcellularLocation>
</comment>
<keyword evidence="5 7" id="KW-1133">Transmembrane helix</keyword>
<dbReference type="GO" id="GO:0016020">
    <property type="term" value="C:membrane"/>
    <property type="evidence" value="ECO:0007669"/>
    <property type="project" value="TreeGrafter"/>
</dbReference>
<proteinExistence type="inferred from homology"/>
<dbReference type="InterPro" id="IPR051788">
    <property type="entry name" value="MFS_Transporter"/>
</dbReference>
<keyword evidence="4 7" id="KW-0812">Transmembrane</keyword>
<evidence type="ECO:0000256" key="6">
    <source>
        <dbReference type="ARBA" id="ARBA00023136"/>
    </source>
</evidence>
<evidence type="ECO:0000313" key="9">
    <source>
        <dbReference type="Proteomes" id="UP000383932"/>
    </source>
</evidence>
<dbReference type="Proteomes" id="UP000383932">
    <property type="component" value="Unassembled WGS sequence"/>
</dbReference>
<dbReference type="PANTHER" id="PTHR23514:SF3">
    <property type="entry name" value="BYPASS OF STOP CODON PROTEIN 6"/>
    <property type="match status" value="1"/>
</dbReference>
<gene>
    <name evidence="8" type="ORF">CTheo_8471</name>
</gene>
<dbReference type="GO" id="GO:0012505">
    <property type="term" value="C:endomembrane system"/>
    <property type="evidence" value="ECO:0007669"/>
    <property type="project" value="UniProtKB-SubCell"/>
</dbReference>
<evidence type="ECO:0000256" key="2">
    <source>
        <dbReference type="ARBA" id="ARBA00008335"/>
    </source>
</evidence>
<organism evidence="8 9">
    <name type="scientific">Ceratobasidium theobromae</name>
    <dbReference type="NCBI Taxonomy" id="1582974"/>
    <lineage>
        <taxon>Eukaryota</taxon>
        <taxon>Fungi</taxon>
        <taxon>Dikarya</taxon>
        <taxon>Basidiomycota</taxon>
        <taxon>Agaricomycotina</taxon>
        <taxon>Agaricomycetes</taxon>
        <taxon>Cantharellales</taxon>
        <taxon>Ceratobasidiaceae</taxon>
        <taxon>Ceratobasidium</taxon>
    </lineage>
</organism>
<keyword evidence="6 7" id="KW-0472">Membrane</keyword>
<dbReference type="SUPFAM" id="SSF103473">
    <property type="entry name" value="MFS general substrate transporter"/>
    <property type="match status" value="1"/>
</dbReference>
<accession>A0A5N5Q8Z4</accession>
<keyword evidence="3" id="KW-0813">Transport</keyword>
<dbReference type="OrthoDB" id="413079at2759"/>